<keyword evidence="4" id="KW-1185">Reference proteome</keyword>
<evidence type="ECO:0000259" key="2">
    <source>
        <dbReference type="Pfam" id="PF20153"/>
    </source>
</evidence>
<dbReference type="STRING" id="139420.A0A371DDB5"/>
<organism evidence="3 4">
    <name type="scientific">Lentinus brumalis</name>
    <dbReference type="NCBI Taxonomy" id="2498619"/>
    <lineage>
        <taxon>Eukaryota</taxon>
        <taxon>Fungi</taxon>
        <taxon>Dikarya</taxon>
        <taxon>Basidiomycota</taxon>
        <taxon>Agaricomycotina</taxon>
        <taxon>Agaricomycetes</taxon>
        <taxon>Polyporales</taxon>
        <taxon>Polyporaceae</taxon>
        <taxon>Lentinus</taxon>
    </lineage>
</organism>
<feature type="transmembrane region" description="Helical" evidence="1">
    <location>
        <begin position="262"/>
        <end position="286"/>
    </location>
</feature>
<feature type="transmembrane region" description="Helical" evidence="1">
    <location>
        <begin position="229"/>
        <end position="256"/>
    </location>
</feature>
<evidence type="ECO:0000256" key="1">
    <source>
        <dbReference type="SAM" id="Phobius"/>
    </source>
</evidence>
<reference evidence="3 4" key="1">
    <citation type="journal article" date="2018" name="Biotechnol. Biofuels">
        <title>Integrative visual omics of the white-rot fungus Polyporus brumalis exposes the biotechnological potential of its oxidative enzymes for delignifying raw plant biomass.</title>
        <authorList>
            <person name="Miyauchi S."/>
            <person name="Rancon A."/>
            <person name="Drula E."/>
            <person name="Hage H."/>
            <person name="Chaduli D."/>
            <person name="Favel A."/>
            <person name="Grisel S."/>
            <person name="Henrissat B."/>
            <person name="Herpoel-Gimbert I."/>
            <person name="Ruiz-Duenas F.J."/>
            <person name="Chevret D."/>
            <person name="Hainaut M."/>
            <person name="Lin J."/>
            <person name="Wang M."/>
            <person name="Pangilinan J."/>
            <person name="Lipzen A."/>
            <person name="Lesage-Meessen L."/>
            <person name="Navarro D."/>
            <person name="Riley R."/>
            <person name="Grigoriev I.V."/>
            <person name="Zhou S."/>
            <person name="Raouche S."/>
            <person name="Rosso M.N."/>
        </authorList>
    </citation>
    <scope>NUCLEOTIDE SEQUENCE [LARGE SCALE GENOMIC DNA]</scope>
    <source>
        <strain evidence="3 4">BRFM 1820</strain>
    </source>
</reference>
<keyword evidence="1" id="KW-0812">Transmembrane</keyword>
<accession>A0A371DDB5</accession>
<name>A0A371DDB5_9APHY</name>
<sequence>MTLGQSATPALVDAPANTPVMAVPMSQEPSYGSVGTTDTSATGTIVEDAWRLPTNDELREELLQRYSESEKTAAWARSAEIVKTYNDELVTRWKEEMDTLLAGLFSAVLTAFNVQSYQLLQPEPTDPTLAVMRQISAQLSSFSVNPAFVNSTQHPLTDNDINPSFHAPSSAVWINALWFSSLICSLASASIALLVKQWLHELSIGVSGTSRESARIRQYRLNSLKRWRVGSIVIIIPILLQLALFLFLVGLVMLLWTLHGTVAAVASSLVGTLFVFIAVTTLLPVVRVDCCYRSPQALGIFMAIREVRKAARALRVSLAEWAWSLTKPWKRSAGLLGKAAELAWRVYVGACISMKDLPSWHGREQIDVAKGMHVLDRDQASMAYTTTFDSKYLDTVRPVLADLPWEHAVACYEDIFHARTRLWGTSAARTQDRFSRHSFDALQVLLTVSSDERDEEWQGTVTRVLNNLPPPSDTSDSDENVLRNLAVLAKDNSPCADKAFLRIIMHLRDYETREVFESREGIRAVMIMSEWRARFPGGTDISTTLRHYLQSIESVVRCALRSMSSDLSADDRQSIRTRVQSTLSAFRGFLRTSLWKEPSLYICLGLSNIVPLLVDLVRHDRGLVTEELAETLDHVWSAIREDAQDVADGERLRRVQAYIDWTGEVLEALKAVMDGRPVDAGGVLASDEITLAARFCDS</sequence>
<protein>
    <recommendedName>
        <fullName evidence="2">DUF6535 domain-containing protein</fullName>
    </recommendedName>
</protein>
<feature type="domain" description="DUF6535" evidence="2">
    <location>
        <begin position="75"/>
        <end position="257"/>
    </location>
</feature>
<evidence type="ECO:0000313" key="3">
    <source>
        <dbReference type="EMBL" id="RDX50545.1"/>
    </source>
</evidence>
<gene>
    <name evidence="3" type="ORF">OH76DRAFT_1482314</name>
</gene>
<keyword evidence="1" id="KW-0472">Membrane</keyword>
<dbReference type="Pfam" id="PF20153">
    <property type="entry name" value="DUF6535"/>
    <property type="match status" value="1"/>
</dbReference>
<dbReference type="AlphaFoldDB" id="A0A371DDB5"/>
<keyword evidence="1" id="KW-1133">Transmembrane helix</keyword>
<feature type="transmembrane region" description="Helical" evidence="1">
    <location>
        <begin position="172"/>
        <end position="195"/>
    </location>
</feature>
<dbReference type="Proteomes" id="UP000256964">
    <property type="component" value="Unassembled WGS sequence"/>
</dbReference>
<dbReference type="OrthoDB" id="2742918at2759"/>
<proteinExistence type="predicted"/>
<dbReference type="EMBL" id="KZ857399">
    <property type="protein sequence ID" value="RDX50545.1"/>
    <property type="molecule type" value="Genomic_DNA"/>
</dbReference>
<dbReference type="InterPro" id="IPR045338">
    <property type="entry name" value="DUF6535"/>
</dbReference>
<evidence type="ECO:0000313" key="4">
    <source>
        <dbReference type="Proteomes" id="UP000256964"/>
    </source>
</evidence>